<proteinExistence type="predicted"/>
<feature type="compositionally biased region" description="Basic and acidic residues" evidence="1">
    <location>
        <begin position="100"/>
        <end position="112"/>
    </location>
</feature>
<reference evidence="2 3" key="1">
    <citation type="submission" date="2012-10" db="EMBL/GenBank/DDBJ databases">
        <authorList>
            <person name="Zafar N."/>
            <person name="Inman J."/>
            <person name="Hall N."/>
            <person name="Lorenzi H."/>
            <person name="Caler E."/>
        </authorList>
    </citation>
    <scope>NUCLEOTIDE SEQUENCE [LARGE SCALE GENOMIC DNA]</scope>
    <source>
        <strain evidence="2 3">IP1</strain>
    </source>
</reference>
<evidence type="ECO:0000313" key="2">
    <source>
        <dbReference type="EMBL" id="ELP87273.1"/>
    </source>
</evidence>
<evidence type="ECO:0000256" key="1">
    <source>
        <dbReference type="SAM" id="MobiDB-lite"/>
    </source>
</evidence>
<protein>
    <submittedName>
        <fullName evidence="2">Uncharacterized protein</fullName>
    </submittedName>
</protein>
<dbReference type="EMBL" id="KB206860">
    <property type="protein sequence ID" value="ELP87273.1"/>
    <property type="molecule type" value="Genomic_DNA"/>
</dbReference>
<name>A0A0A1U3E5_ENTIV</name>
<gene>
    <name evidence="2" type="ORF">EIN_095100</name>
</gene>
<sequence length="130" mass="14692">MNPIALSLYVDLIRENFDIFNSTLQVLELNLGNVDFVSGRTIKLPKTVCKVSSNYGMAGLMKLILENPQDVDTDTAIRFSKAPLIPLKDKKCSPKTSKKSKQDKYKNKEVTKKVTKKKHQSDFNGEENLD</sequence>
<dbReference type="AlphaFoldDB" id="A0A0A1U3E5"/>
<dbReference type="RefSeq" id="XP_004254044.1">
    <property type="nucleotide sequence ID" value="XM_004253996.1"/>
</dbReference>
<dbReference type="VEuPathDB" id="AmoebaDB:EIN_095100"/>
<dbReference type="KEGG" id="eiv:EIN_095100"/>
<keyword evidence="3" id="KW-1185">Reference proteome</keyword>
<organism evidence="2 3">
    <name type="scientific">Entamoeba invadens IP1</name>
    <dbReference type="NCBI Taxonomy" id="370355"/>
    <lineage>
        <taxon>Eukaryota</taxon>
        <taxon>Amoebozoa</taxon>
        <taxon>Evosea</taxon>
        <taxon>Archamoebae</taxon>
        <taxon>Mastigamoebida</taxon>
        <taxon>Entamoebidae</taxon>
        <taxon>Entamoeba</taxon>
    </lineage>
</organism>
<feature type="region of interest" description="Disordered" evidence="1">
    <location>
        <begin position="90"/>
        <end position="130"/>
    </location>
</feature>
<evidence type="ECO:0000313" key="3">
    <source>
        <dbReference type="Proteomes" id="UP000014680"/>
    </source>
</evidence>
<dbReference type="Proteomes" id="UP000014680">
    <property type="component" value="Unassembled WGS sequence"/>
</dbReference>
<dbReference type="GeneID" id="14886259"/>
<accession>A0A0A1U3E5</accession>